<dbReference type="GO" id="GO:0003677">
    <property type="term" value="F:DNA binding"/>
    <property type="evidence" value="ECO:0007669"/>
    <property type="project" value="InterPro"/>
</dbReference>
<protein>
    <submittedName>
        <fullName evidence="1">Uncharacterized protein</fullName>
    </submittedName>
</protein>
<dbReference type="PANTHER" id="PTHR35824">
    <property type="entry name" value="MEMBRANE-ANCHORED JUNCTION PROTEIN MAJIN"/>
    <property type="match status" value="1"/>
</dbReference>
<reference evidence="1" key="1">
    <citation type="submission" date="2025-08" db="UniProtKB">
        <authorList>
            <consortium name="Ensembl"/>
        </authorList>
    </citation>
    <scope>IDENTIFICATION</scope>
</reference>
<proteinExistence type="predicted"/>
<sequence length="221" mass="25381">MKVLPFFKDSKMTPFLHVHTPDLKENNPPSSLPPVPSPNATGVSLEAIRVILGNLDDLHPFSTDHFTIFPYLSKWERVSKMRFKHENVHLVPYPYICTMYLELNSFQQNVSCGKSLWLCLDNFWKHLSSMSCFSLSFLIYRVFEFKGANLLYRGFEIEQNTFCHCFPIALSLSAVLRPPLDLFFCLDKLSCSQFLTRHLDSGFLGVLLRAELSRSLGVPPQ</sequence>
<dbReference type="GO" id="GO:0070197">
    <property type="term" value="P:meiotic attachment of telomere to nuclear envelope"/>
    <property type="evidence" value="ECO:0007669"/>
    <property type="project" value="TreeGrafter"/>
</dbReference>
<reference evidence="1" key="2">
    <citation type="submission" date="2025-09" db="UniProtKB">
        <authorList>
            <consortium name="Ensembl"/>
        </authorList>
    </citation>
    <scope>IDENTIFICATION</scope>
</reference>
<dbReference type="PANTHER" id="PTHR35824:SF1">
    <property type="entry name" value="MEMBRANE-ANCHORED JUNCTION PROTEIN"/>
    <property type="match status" value="1"/>
</dbReference>
<evidence type="ECO:0000313" key="2">
    <source>
        <dbReference type="Proteomes" id="UP000694419"/>
    </source>
</evidence>
<organism evidence="1 2">
    <name type="scientific">Calidris pygmaea</name>
    <name type="common">Spoon-billed sandpiper</name>
    <dbReference type="NCBI Taxonomy" id="425635"/>
    <lineage>
        <taxon>Eukaryota</taxon>
        <taxon>Metazoa</taxon>
        <taxon>Chordata</taxon>
        <taxon>Craniata</taxon>
        <taxon>Vertebrata</taxon>
        <taxon>Euteleostomi</taxon>
        <taxon>Archelosauria</taxon>
        <taxon>Archosauria</taxon>
        <taxon>Dinosauria</taxon>
        <taxon>Saurischia</taxon>
        <taxon>Theropoda</taxon>
        <taxon>Coelurosauria</taxon>
        <taxon>Aves</taxon>
        <taxon>Neognathae</taxon>
        <taxon>Neoaves</taxon>
        <taxon>Charadriiformes</taxon>
        <taxon>Scolopacidae</taxon>
        <taxon>Calidris</taxon>
    </lineage>
</organism>
<accession>A0A8C3JC39</accession>
<keyword evidence="2" id="KW-1185">Reference proteome</keyword>
<dbReference type="Ensembl" id="ENSCPGT00000005866.1">
    <property type="protein sequence ID" value="ENSCPGP00000005318.1"/>
    <property type="gene ID" value="ENSCPGG00000003841.1"/>
</dbReference>
<evidence type="ECO:0000313" key="1">
    <source>
        <dbReference type="Ensembl" id="ENSCPGP00000005318.1"/>
    </source>
</evidence>
<name>A0A8C3JC39_9CHAR</name>
<dbReference type="GO" id="GO:0005637">
    <property type="term" value="C:nuclear inner membrane"/>
    <property type="evidence" value="ECO:0007669"/>
    <property type="project" value="TreeGrafter"/>
</dbReference>
<dbReference type="Proteomes" id="UP000694419">
    <property type="component" value="Unplaced"/>
</dbReference>
<dbReference type="GO" id="GO:0007129">
    <property type="term" value="P:homologous chromosome pairing at meiosis"/>
    <property type="evidence" value="ECO:0007669"/>
    <property type="project" value="TreeGrafter"/>
</dbReference>
<dbReference type="InterPro" id="IPR027816">
    <property type="entry name" value="MAJIN"/>
</dbReference>
<dbReference type="Pfam" id="PF15077">
    <property type="entry name" value="MAJIN"/>
    <property type="match status" value="1"/>
</dbReference>
<dbReference type="AlphaFoldDB" id="A0A8C3JC39"/>